<gene>
    <name evidence="1" type="ORF">XD66_1055</name>
</gene>
<protein>
    <submittedName>
        <fullName evidence="1">IS4-like transposase</fullName>
    </submittedName>
</protein>
<reference evidence="2" key="1">
    <citation type="journal article" date="2015" name="MBio">
        <title>Genome-Resolved Metagenomic Analysis Reveals Roles for Candidate Phyla and Other Microbial Community Members in Biogeochemical Transformations in Oil Reservoirs.</title>
        <authorList>
            <person name="Hu P."/>
            <person name="Tom L."/>
            <person name="Singh A."/>
            <person name="Thomas B.C."/>
            <person name="Baker B.J."/>
            <person name="Piceno Y.M."/>
            <person name="Andersen G.L."/>
            <person name="Banfield J.F."/>
        </authorList>
    </citation>
    <scope>NUCLEOTIDE SEQUENCE [LARGE SCALE GENOMIC DNA]</scope>
</reference>
<evidence type="ECO:0000313" key="2">
    <source>
        <dbReference type="Proteomes" id="UP000053326"/>
    </source>
</evidence>
<dbReference type="Proteomes" id="UP000053326">
    <property type="component" value="Unassembled WGS sequence"/>
</dbReference>
<comment type="caution">
    <text evidence="1">The sequence shown here is derived from an EMBL/GenBank/DDBJ whole genome shotgun (WGS) entry which is preliminary data.</text>
</comment>
<feature type="non-terminal residue" evidence="1">
    <location>
        <position position="109"/>
    </location>
</feature>
<proteinExistence type="predicted"/>
<accession>A0A101FFU6</accession>
<organism evidence="1 2">
    <name type="scientific">Thermacetogenium phaeum</name>
    <dbReference type="NCBI Taxonomy" id="85874"/>
    <lineage>
        <taxon>Bacteria</taxon>
        <taxon>Bacillati</taxon>
        <taxon>Bacillota</taxon>
        <taxon>Clostridia</taxon>
        <taxon>Thermoanaerobacterales</taxon>
        <taxon>Thermoanaerobacteraceae</taxon>
        <taxon>Thermacetogenium</taxon>
    </lineage>
</organism>
<name>A0A101FFU6_9THEO</name>
<sequence length="109" mass="11933">MVDNPIVTAIKKLFAAVINKARRSKMGGSPTSHKVVICQIVGGKPPLIIGQEPILPGEGKTTAAKRLVEWLYRVYKHFADVVVVDAGYAKAPFINYLLSKNIHIVARPK</sequence>
<evidence type="ECO:0000313" key="1">
    <source>
        <dbReference type="EMBL" id="KUK36240.1"/>
    </source>
</evidence>
<dbReference type="AlphaFoldDB" id="A0A101FFU6"/>
<dbReference type="EMBL" id="LGFO01000134">
    <property type="protein sequence ID" value="KUK36240.1"/>
    <property type="molecule type" value="Genomic_DNA"/>
</dbReference>